<evidence type="ECO:0008006" key="3">
    <source>
        <dbReference type="Google" id="ProtNLM"/>
    </source>
</evidence>
<organism evidence="1 2">
    <name type="scientific">Meridianimarinicoccus marinus</name>
    <dbReference type="NCBI Taxonomy" id="3231483"/>
    <lineage>
        <taxon>Bacteria</taxon>
        <taxon>Pseudomonadati</taxon>
        <taxon>Pseudomonadota</taxon>
        <taxon>Alphaproteobacteria</taxon>
        <taxon>Rhodobacterales</taxon>
        <taxon>Paracoccaceae</taxon>
        <taxon>Meridianimarinicoccus</taxon>
    </lineage>
</organism>
<name>A0ABV3L3B1_9RHOB</name>
<reference evidence="1 2" key="1">
    <citation type="submission" date="2024-07" db="EMBL/GenBank/DDBJ databases">
        <authorList>
            <person name="Kang M."/>
        </authorList>
    </citation>
    <scope>NUCLEOTIDE SEQUENCE [LARGE SCALE GENOMIC DNA]</scope>
    <source>
        <strain evidence="1 2">DFM31</strain>
    </source>
</reference>
<keyword evidence="2" id="KW-1185">Reference proteome</keyword>
<evidence type="ECO:0000313" key="2">
    <source>
        <dbReference type="Proteomes" id="UP001553161"/>
    </source>
</evidence>
<proteinExistence type="predicted"/>
<accession>A0ABV3L3B1</accession>
<dbReference type="RefSeq" id="WP_366191824.1">
    <property type="nucleotide sequence ID" value="NZ_JBFBVU010000003.1"/>
</dbReference>
<gene>
    <name evidence="1" type="ORF">AB0T83_04355</name>
</gene>
<comment type="caution">
    <text evidence="1">The sequence shown here is derived from an EMBL/GenBank/DDBJ whole genome shotgun (WGS) entry which is preliminary data.</text>
</comment>
<sequence>MSRKDPRRAIALSLPPDVWHAVRAHRRPGSPRRLMDTVRVLVEAGLRQPPVAPKPPALPQVPCRALQLPRSACVRVATLARDWDLSPAHVVCILIQQALTAENRTQPLSRG</sequence>
<evidence type="ECO:0000313" key="1">
    <source>
        <dbReference type="EMBL" id="MEV8466015.1"/>
    </source>
</evidence>
<protein>
    <recommendedName>
        <fullName evidence="3">Ribbon-helix-helix protein CopG domain-containing protein</fullName>
    </recommendedName>
</protein>
<dbReference type="EMBL" id="JBFBVU010000003">
    <property type="protein sequence ID" value="MEV8466015.1"/>
    <property type="molecule type" value="Genomic_DNA"/>
</dbReference>
<dbReference type="Proteomes" id="UP001553161">
    <property type="component" value="Unassembled WGS sequence"/>
</dbReference>